<dbReference type="VEuPathDB" id="FungiDB:GLRG_11617"/>
<gene>
    <name evidence="2" type="ORF">GLRG_11617</name>
</gene>
<dbReference type="OrthoDB" id="4849054at2759"/>
<name>E3R034_COLGM</name>
<dbReference type="HOGENOM" id="CLU_2687690_0_0_1"/>
<evidence type="ECO:0000256" key="1">
    <source>
        <dbReference type="SAM" id="MobiDB-lite"/>
    </source>
</evidence>
<evidence type="ECO:0000313" key="3">
    <source>
        <dbReference type="Proteomes" id="UP000008782"/>
    </source>
</evidence>
<accession>E3R034</accession>
<organism evidence="3">
    <name type="scientific">Colletotrichum graminicola (strain M1.001 / M2 / FGSC 10212)</name>
    <name type="common">Maize anthracnose fungus</name>
    <name type="synonym">Glomerella graminicola</name>
    <dbReference type="NCBI Taxonomy" id="645133"/>
    <lineage>
        <taxon>Eukaryota</taxon>
        <taxon>Fungi</taxon>
        <taxon>Dikarya</taxon>
        <taxon>Ascomycota</taxon>
        <taxon>Pezizomycotina</taxon>
        <taxon>Sordariomycetes</taxon>
        <taxon>Hypocreomycetidae</taxon>
        <taxon>Glomerellales</taxon>
        <taxon>Glomerellaceae</taxon>
        <taxon>Colletotrichum</taxon>
        <taxon>Colletotrichum graminicola species complex</taxon>
    </lineage>
</organism>
<dbReference type="Proteomes" id="UP000008782">
    <property type="component" value="Unassembled WGS sequence"/>
</dbReference>
<sequence length="74" mass="8224">MADKERVRTAFCSFLVSSEATACAEVERRLALFAMHQHDIEDVESETEVGRQSQPLSSRQGHQEDTSQGQAQDG</sequence>
<dbReference type="EMBL" id="GG697426">
    <property type="protein sequence ID" value="EFQ36472.1"/>
    <property type="molecule type" value="Genomic_DNA"/>
</dbReference>
<feature type="compositionally biased region" description="Polar residues" evidence="1">
    <location>
        <begin position="50"/>
        <end position="74"/>
    </location>
</feature>
<dbReference type="RefSeq" id="XP_008100492.1">
    <property type="nucleotide sequence ID" value="XM_008102301.1"/>
</dbReference>
<dbReference type="eggNOG" id="ENOG502T5VZ">
    <property type="taxonomic scope" value="Eukaryota"/>
</dbReference>
<feature type="region of interest" description="Disordered" evidence="1">
    <location>
        <begin position="41"/>
        <end position="74"/>
    </location>
</feature>
<protein>
    <submittedName>
        <fullName evidence="2">Uncharacterized protein</fullName>
    </submittedName>
</protein>
<proteinExistence type="predicted"/>
<reference evidence="3" key="1">
    <citation type="journal article" date="2012" name="Nat. Genet.">
        <title>Lifestyle transitions in plant pathogenic Colletotrichum fungi deciphered by genome and transcriptome analyses.</title>
        <authorList>
            <person name="O'Connell R.J."/>
            <person name="Thon M.R."/>
            <person name="Hacquard S."/>
            <person name="Amyotte S.G."/>
            <person name="Kleemann J."/>
            <person name="Torres M.F."/>
            <person name="Damm U."/>
            <person name="Buiate E.A."/>
            <person name="Epstein L."/>
            <person name="Alkan N."/>
            <person name="Altmueller J."/>
            <person name="Alvarado-Balderrama L."/>
            <person name="Bauser C.A."/>
            <person name="Becker C."/>
            <person name="Birren B.W."/>
            <person name="Chen Z."/>
            <person name="Choi J."/>
            <person name="Crouch J.A."/>
            <person name="Duvick J.P."/>
            <person name="Farman M.A."/>
            <person name="Gan P."/>
            <person name="Heiman D."/>
            <person name="Henrissat B."/>
            <person name="Howard R.J."/>
            <person name="Kabbage M."/>
            <person name="Koch C."/>
            <person name="Kracher B."/>
            <person name="Kubo Y."/>
            <person name="Law A.D."/>
            <person name="Lebrun M.-H."/>
            <person name="Lee Y.-H."/>
            <person name="Miyara I."/>
            <person name="Moore N."/>
            <person name="Neumann U."/>
            <person name="Nordstroem K."/>
            <person name="Panaccione D.G."/>
            <person name="Panstruga R."/>
            <person name="Place M."/>
            <person name="Proctor R.H."/>
            <person name="Prusky D."/>
            <person name="Rech G."/>
            <person name="Reinhardt R."/>
            <person name="Rollins J.A."/>
            <person name="Rounsley S."/>
            <person name="Schardl C.L."/>
            <person name="Schwartz D.C."/>
            <person name="Shenoy N."/>
            <person name="Shirasu K."/>
            <person name="Sikhakolli U.R."/>
            <person name="Stueber K."/>
            <person name="Sukno S.A."/>
            <person name="Sweigard J.A."/>
            <person name="Takano Y."/>
            <person name="Takahara H."/>
            <person name="Trail F."/>
            <person name="van der Does H.C."/>
            <person name="Voll L.M."/>
            <person name="Will I."/>
            <person name="Young S."/>
            <person name="Zeng Q."/>
            <person name="Zhang J."/>
            <person name="Zhou S."/>
            <person name="Dickman M.B."/>
            <person name="Schulze-Lefert P."/>
            <person name="Ver Loren van Themaat E."/>
            <person name="Ma L.-J."/>
            <person name="Vaillancourt L.J."/>
        </authorList>
    </citation>
    <scope>NUCLEOTIDE SEQUENCE [LARGE SCALE GENOMIC DNA]</scope>
    <source>
        <strain evidence="3">M1.001 / M2 / FGSC 10212</strain>
    </source>
</reference>
<evidence type="ECO:0000313" key="2">
    <source>
        <dbReference type="EMBL" id="EFQ36472.1"/>
    </source>
</evidence>
<dbReference type="AlphaFoldDB" id="E3R034"/>
<keyword evidence="3" id="KW-1185">Reference proteome</keyword>
<dbReference type="GeneID" id="24416981"/>